<sequence>MSRTFDTVSPAGGDLVHHTTDEPWCKPDAITRFYQKDGDPWAAVEWPAAPPETPPSLTTTLSMNS</sequence>
<name>A0ABY4M363_9ACTN</name>
<evidence type="ECO:0000313" key="3">
    <source>
        <dbReference type="Proteomes" id="UP000830115"/>
    </source>
</evidence>
<dbReference type="Proteomes" id="UP000830115">
    <property type="component" value="Chromosome"/>
</dbReference>
<dbReference type="RefSeq" id="WP_248862133.1">
    <property type="nucleotide sequence ID" value="NZ_CP086322.1"/>
</dbReference>
<evidence type="ECO:0000313" key="2">
    <source>
        <dbReference type="EMBL" id="UQA91304.1"/>
    </source>
</evidence>
<organism evidence="2 3">
    <name type="scientific">Streptomyces halobius</name>
    <dbReference type="NCBI Taxonomy" id="2879846"/>
    <lineage>
        <taxon>Bacteria</taxon>
        <taxon>Bacillati</taxon>
        <taxon>Actinomycetota</taxon>
        <taxon>Actinomycetes</taxon>
        <taxon>Kitasatosporales</taxon>
        <taxon>Streptomycetaceae</taxon>
        <taxon>Streptomyces</taxon>
    </lineage>
</organism>
<proteinExistence type="predicted"/>
<dbReference type="EMBL" id="CP086322">
    <property type="protein sequence ID" value="UQA91304.1"/>
    <property type="molecule type" value="Genomic_DNA"/>
</dbReference>
<gene>
    <name evidence="2" type="ORF">K9S39_04905</name>
</gene>
<accession>A0ABY4M363</accession>
<feature type="region of interest" description="Disordered" evidence="1">
    <location>
        <begin position="1"/>
        <end position="21"/>
    </location>
</feature>
<keyword evidence="3" id="KW-1185">Reference proteome</keyword>
<evidence type="ECO:0000256" key="1">
    <source>
        <dbReference type="SAM" id="MobiDB-lite"/>
    </source>
</evidence>
<protein>
    <submittedName>
        <fullName evidence="2">Uncharacterized protein</fullName>
    </submittedName>
</protein>
<reference evidence="2" key="1">
    <citation type="submission" date="2021-10" db="EMBL/GenBank/DDBJ databases">
        <title>Streptomyces nigrumlapis sp.nov.,an antimicrobial producing actinobacterium isolated from Black Gobi rocks.</title>
        <authorList>
            <person name="Wen Y."/>
            <person name="Zhang W."/>
            <person name="Liu X.G."/>
        </authorList>
    </citation>
    <scope>NUCLEOTIDE SEQUENCE</scope>
    <source>
        <strain evidence="2">ST13-2-2</strain>
    </source>
</reference>